<name>A0A1M5HQU6_9BACE</name>
<feature type="domain" description="Resolvase HTH" evidence="2">
    <location>
        <begin position="328"/>
        <end position="358"/>
    </location>
</feature>
<organism evidence="4 5">
    <name type="scientific">Bacteroides luti</name>
    <dbReference type="NCBI Taxonomy" id="1297750"/>
    <lineage>
        <taxon>Bacteria</taxon>
        <taxon>Pseudomonadati</taxon>
        <taxon>Bacteroidota</taxon>
        <taxon>Bacteroidia</taxon>
        <taxon>Bacteroidales</taxon>
        <taxon>Bacteroidaceae</taxon>
        <taxon>Bacteroides</taxon>
    </lineage>
</organism>
<evidence type="ECO:0000313" key="5">
    <source>
        <dbReference type="Proteomes" id="UP000184509"/>
    </source>
</evidence>
<dbReference type="EMBL" id="FQTV01000033">
    <property type="protein sequence ID" value="SHG18248.1"/>
    <property type="molecule type" value="Genomic_DNA"/>
</dbReference>
<dbReference type="RefSeq" id="WP_073404351.1">
    <property type="nucleotide sequence ID" value="NZ_FQTV01000033.1"/>
</dbReference>
<proteinExistence type="predicted"/>
<keyword evidence="5" id="KW-1185">Reference proteome</keyword>
<dbReference type="InterPro" id="IPR006120">
    <property type="entry name" value="Resolvase_HTH_dom"/>
</dbReference>
<dbReference type="STRING" id="1297750.SAMN05444405_1331"/>
<evidence type="ECO:0000259" key="2">
    <source>
        <dbReference type="Pfam" id="PF02796"/>
    </source>
</evidence>
<feature type="domain" description="Transposase IS204/IS1001/IS1096/IS1165 DDE" evidence="1">
    <location>
        <begin position="183"/>
        <end position="282"/>
    </location>
</feature>
<dbReference type="Gene3D" id="1.10.10.60">
    <property type="entry name" value="Homeodomain-like"/>
    <property type="match status" value="1"/>
</dbReference>
<dbReference type="Pfam" id="PF02796">
    <property type="entry name" value="HTH_7"/>
    <property type="match status" value="1"/>
</dbReference>
<dbReference type="NCBIfam" id="NF033550">
    <property type="entry name" value="transpos_ISL3"/>
    <property type="match status" value="1"/>
</dbReference>
<dbReference type="Proteomes" id="UP000184509">
    <property type="component" value="Unassembled WGS sequence"/>
</dbReference>
<feature type="domain" description="Transposase IS204/IS1001/IS1096/IS1165 zinc-finger" evidence="3">
    <location>
        <begin position="64"/>
        <end position="107"/>
    </location>
</feature>
<gene>
    <name evidence="4" type="ORF">SAMN05444405_1331</name>
</gene>
<evidence type="ECO:0000259" key="1">
    <source>
        <dbReference type="Pfam" id="PF01610"/>
    </source>
</evidence>
<dbReference type="GO" id="GO:0003677">
    <property type="term" value="F:DNA binding"/>
    <property type="evidence" value="ECO:0007669"/>
    <property type="project" value="InterPro"/>
</dbReference>
<dbReference type="OrthoDB" id="3238779at2"/>
<dbReference type="PANTHER" id="PTHR33498">
    <property type="entry name" value="TRANSPOSASE FOR INSERTION SEQUENCE ELEMENT IS1557"/>
    <property type="match status" value="1"/>
</dbReference>
<dbReference type="InterPro" id="IPR029261">
    <property type="entry name" value="Transposase_Znf"/>
</dbReference>
<dbReference type="Pfam" id="PF14690">
    <property type="entry name" value="Zn_ribbon_ISL3"/>
    <property type="match status" value="1"/>
</dbReference>
<dbReference type="AlphaFoldDB" id="A0A1M5HQU6"/>
<protein>
    <submittedName>
        <fullName evidence="4">Transposase</fullName>
    </submittedName>
</protein>
<sequence length="580" mass="66667">MLKDPNCNKNNTIDAHCHHISAINEANSSLNLSSFYLPSDMVVESAVIGNNKIELYIKSVLDYGICPYCGHISEKIHSQYQRVITDLPVLGKRVVIHFRPRKFFCQNDFCSKKTFAEQPGNEVFRYRRRTRRCEQVVTHHGLMSSSNDASSLLNGMGIPLCNTTVLRDIHRIRIPENKEITNIGIDDWAFRKGINYGSIIVNLGTGHVIDLLGDRERDSFSKWLECHQQVSLVSRDRSTEYSTAIALSGKRIIEVADRFHLIKNMSDCVTKTISENYSDYRNAVRSGNEITPEEKCIQPDIQEICNDKLSGDKKQEVNNNTDSRTIMFNEVKELQDKGFSIGAIAKKLKIARQTVRKYRNYTSLPPRKSSPRNEYFKFDSYVESEYSNGKSLVNIFHEIKNLGFKGSKTPFHDHYRYLSKGRKGRRTDRPKSIKKIKPQDNREPLIPVKTISSIVDKGIRMKELDEKEDILIQTLISIPWFKEIYNAATSFYKIFKEPNGGQLAEWINEYRDTELAKLKTFITGIILDMKAVENGIKYPFSNGIVEGFVNKLKTIKRMMYGKAKLMLLKRKLVLGTLLFN</sequence>
<accession>A0A1M5HQU6</accession>
<evidence type="ECO:0000259" key="3">
    <source>
        <dbReference type="Pfam" id="PF14690"/>
    </source>
</evidence>
<dbReference type="GO" id="GO:0000150">
    <property type="term" value="F:DNA strand exchange activity"/>
    <property type="evidence" value="ECO:0007669"/>
    <property type="project" value="InterPro"/>
</dbReference>
<dbReference type="Pfam" id="PF01610">
    <property type="entry name" value="DDE_Tnp_ISL3"/>
    <property type="match status" value="2"/>
</dbReference>
<dbReference type="InterPro" id="IPR002560">
    <property type="entry name" value="Transposase_DDE"/>
</dbReference>
<reference evidence="4 5" key="1">
    <citation type="submission" date="2016-11" db="EMBL/GenBank/DDBJ databases">
        <authorList>
            <person name="Jaros S."/>
            <person name="Januszkiewicz K."/>
            <person name="Wedrychowicz H."/>
        </authorList>
    </citation>
    <scope>NUCLEOTIDE SEQUENCE [LARGE SCALE GENOMIC DNA]</scope>
    <source>
        <strain evidence="4 5">DSM 26991</strain>
    </source>
</reference>
<evidence type="ECO:0000313" key="4">
    <source>
        <dbReference type="EMBL" id="SHG18248.1"/>
    </source>
</evidence>
<feature type="domain" description="Transposase IS204/IS1001/IS1096/IS1165 DDE" evidence="1">
    <location>
        <begin position="478"/>
        <end position="561"/>
    </location>
</feature>
<dbReference type="InterPro" id="IPR047951">
    <property type="entry name" value="Transpos_ISL3"/>
</dbReference>
<dbReference type="PANTHER" id="PTHR33498:SF1">
    <property type="entry name" value="TRANSPOSASE FOR INSERTION SEQUENCE ELEMENT IS1557"/>
    <property type="match status" value="1"/>
</dbReference>